<evidence type="ECO:0000259" key="1">
    <source>
        <dbReference type="Pfam" id="PF01850"/>
    </source>
</evidence>
<dbReference type="EMBL" id="LT837803">
    <property type="protein sequence ID" value="SMB24461.1"/>
    <property type="molecule type" value="Genomic_DNA"/>
</dbReference>
<dbReference type="Pfam" id="PF01850">
    <property type="entry name" value="PIN"/>
    <property type="match status" value="1"/>
</dbReference>
<sequence>MEDVLSHYRGSRVYFDTNCFIYVVEGVERYRPVLEPLMNAVAMGDITGVTGEITLAEVLVKPLRDQLAQQVLLYKQMLADRQPFMLVPITQATWESAASLRARLSVRLPDAVHLAAARQAGCHLFVTNDAALRSLPEMEILHLETALSGGA</sequence>
<dbReference type="InterPro" id="IPR002716">
    <property type="entry name" value="PIN_dom"/>
</dbReference>
<dbReference type="AlphaFoldDB" id="A0A7Z7HQP0"/>
<dbReference type="InterPro" id="IPR029060">
    <property type="entry name" value="PIN-like_dom_sf"/>
</dbReference>
<dbReference type="Gene3D" id="3.40.50.1010">
    <property type="entry name" value="5'-nuclease"/>
    <property type="match status" value="1"/>
</dbReference>
<keyword evidence="3" id="KW-1185">Reference proteome</keyword>
<dbReference type="Proteomes" id="UP000242886">
    <property type="component" value="Chromosome SDENCHOL"/>
</dbReference>
<name>A0A7Z7HQP0_9PROT</name>
<dbReference type="RefSeq" id="WP_231913012.1">
    <property type="nucleotide sequence ID" value="NZ_LT837803.1"/>
</dbReference>
<organism evidence="2 3">
    <name type="scientific">Sterolibacterium denitrificans</name>
    <dbReference type="NCBI Taxonomy" id="157592"/>
    <lineage>
        <taxon>Bacteria</taxon>
        <taxon>Pseudomonadati</taxon>
        <taxon>Pseudomonadota</taxon>
        <taxon>Betaproteobacteria</taxon>
        <taxon>Nitrosomonadales</taxon>
        <taxon>Sterolibacteriaceae</taxon>
        <taxon>Sterolibacterium</taxon>
    </lineage>
</organism>
<accession>A0A7Z7HQP0</accession>
<protein>
    <recommendedName>
        <fullName evidence="1">PIN domain-containing protein</fullName>
    </recommendedName>
</protein>
<feature type="domain" description="PIN" evidence="1">
    <location>
        <begin position="13"/>
        <end position="135"/>
    </location>
</feature>
<proteinExistence type="predicted"/>
<evidence type="ECO:0000313" key="2">
    <source>
        <dbReference type="EMBL" id="SMB24461.1"/>
    </source>
</evidence>
<evidence type="ECO:0000313" key="3">
    <source>
        <dbReference type="Proteomes" id="UP000242886"/>
    </source>
</evidence>
<gene>
    <name evidence="2" type="ORF">SDENCHOL_11071</name>
</gene>
<dbReference type="SUPFAM" id="SSF88723">
    <property type="entry name" value="PIN domain-like"/>
    <property type="match status" value="1"/>
</dbReference>
<reference evidence="2" key="1">
    <citation type="submission" date="2017-03" db="EMBL/GenBank/DDBJ databases">
        <authorList>
            <consortium name="AG Boll"/>
        </authorList>
    </citation>
    <scope>NUCLEOTIDE SEQUENCE [LARGE SCALE GENOMIC DNA]</scope>
    <source>
        <strain evidence="2">Chol</strain>
    </source>
</reference>